<name>A0AAX1FKL8_CORPS</name>
<evidence type="ECO:0000256" key="1">
    <source>
        <dbReference type="SAM" id="MobiDB-lite"/>
    </source>
</evidence>
<proteinExistence type="predicted"/>
<protein>
    <submittedName>
        <fullName evidence="2">Uncharacterized protein</fullName>
    </submittedName>
</protein>
<feature type="region of interest" description="Disordered" evidence="1">
    <location>
        <begin position="1"/>
        <end position="50"/>
    </location>
</feature>
<evidence type="ECO:0000313" key="2">
    <source>
        <dbReference type="EMBL" id="QGW56938.1"/>
    </source>
</evidence>
<sequence length="50" mass="5343">MVDPSTVQKVLGSAGTLLSPQEEPYPTAAKETEPKHEAPAQNTEKVVLQP</sequence>
<gene>
    <name evidence="2" type="ORF">CP258_02720</name>
</gene>
<dbReference type="KEGG" id="coe:CP258_02720"/>
<accession>A0AAX1FKL8</accession>
<organism evidence="2 3">
    <name type="scientific">Corynebacterium pseudotuberculosis 258</name>
    <dbReference type="NCBI Taxonomy" id="1168865"/>
    <lineage>
        <taxon>Bacteria</taxon>
        <taxon>Bacillati</taxon>
        <taxon>Actinomycetota</taxon>
        <taxon>Actinomycetes</taxon>
        <taxon>Mycobacteriales</taxon>
        <taxon>Corynebacteriaceae</taxon>
        <taxon>Corynebacterium</taxon>
    </lineage>
</organism>
<reference evidence="2 3" key="1">
    <citation type="journal article" date="2013" name="J. Biotechnol.">
        <title>Genome sequence of Corynebacterium pseudotuberculosis biovar equi strain 258 and prediction of antigenic targets to improve biotechnological vaccine production.</title>
        <authorList>
            <person name="Soares S.C."/>
            <person name="Trost E."/>
            <person name="Ramos R.T."/>
            <person name="Carneiro A.R."/>
            <person name="Santos A.R."/>
            <person name="Pinto A.C."/>
            <person name="Barbosa E."/>
            <person name="Aburjaile F."/>
            <person name="Ali A."/>
            <person name="Diniz C.A."/>
            <person name="Hassan S.S."/>
            <person name="Fiaux K."/>
            <person name="Guimaraes L.C."/>
            <person name="Bakhtiar S.M."/>
            <person name="Pereira U."/>
            <person name="Almeida S.S."/>
            <person name="Abreu V.A."/>
            <person name="Rocha F.S."/>
            <person name="Dorella F.A."/>
            <person name="Miyoshi A."/>
            <person name="Silva A."/>
            <person name="Azevedo V."/>
            <person name="Tauch A."/>
        </authorList>
    </citation>
    <scope>NUCLEOTIDE SEQUENCE [LARGE SCALE GENOMIC DNA]</scope>
    <source>
        <strain evidence="2 3">258</strain>
    </source>
</reference>
<dbReference type="RefSeq" id="WP_161571199.1">
    <property type="nucleotide sequence ID" value="NC_017945.3"/>
</dbReference>
<dbReference type="EMBL" id="CP003540">
    <property type="protein sequence ID" value="QGW56938.1"/>
    <property type="molecule type" value="Genomic_DNA"/>
</dbReference>
<dbReference type="Proteomes" id="UP000006465">
    <property type="component" value="Chromosome"/>
</dbReference>
<evidence type="ECO:0000313" key="3">
    <source>
        <dbReference type="Proteomes" id="UP000006465"/>
    </source>
</evidence>
<dbReference type="AlphaFoldDB" id="A0AAX1FKL8"/>